<dbReference type="EMBL" id="NBNE01000556">
    <property type="protein sequence ID" value="OWZ18662.1"/>
    <property type="molecule type" value="Genomic_DNA"/>
</dbReference>
<gene>
    <name evidence="2" type="ORF">PHMEG_0007213</name>
</gene>
<feature type="compositionally biased region" description="Basic residues" evidence="1">
    <location>
        <begin position="203"/>
        <end position="218"/>
    </location>
</feature>
<dbReference type="AlphaFoldDB" id="A0A225WM70"/>
<accession>A0A225WM70</accession>
<proteinExistence type="predicted"/>
<evidence type="ECO:0000313" key="2">
    <source>
        <dbReference type="EMBL" id="OWZ18662.1"/>
    </source>
</evidence>
<dbReference type="STRING" id="4795.A0A225WM70"/>
<comment type="caution">
    <text evidence="2">The sequence shown here is derived from an EMBL/GenBank/DDBJ whole genome shotgun (WGS) entry which is preliminary data.</text>
</comment>
<dbReference type="Proteomes" id="UP000198211">
    <property type="component" value="Unassembled WGS sequence"/>
</dbReference>
<name>A0A225WM70_9STRA</name>
<evidence type="ECO:0000313" key="3">
    <source>
        <dbReference type="Proteomes" id="UP000198211"/>
    </source>
</evidence>
<evidence type="ECO:0008006" key="4">
    <source>
        <dbReference type="Google" id="ProtNLM"/>
    </source>
</evidence>
<feature type="region of interest" description="Disordered" evidence="1">
    <location>
        <begin position="203"/>
        <end position="228"/>
    </location>
</feature>
<evidence type="ECO:0000256" key="1">
    <source>
        <dbReference type="SAM" id="MobiDB-lite"/>
    </source>
</evidence>
<sequence>MWGCSPSEALSYRSVGPTKHAGVAVLVSSDYKDYVRPWNQHLWNSRVIGVTFKDMHIMNVYAPASNPEAREKYFTSLRDWKCELELSPTEHFTHWQVEAASRIDRCYIANSPSKWLQWRQVKLAPVPSDHDEVTMYLRDPNLCDQRKPRQRSIYPIQGAHKVRLRNELLRDLNAQESTWPGKGTHHWDQWIGKCKKVIKRVTRRDKQRRNRKARRLQRQQRENTTSRAQLLRTLLEDLRAHNEELSGNRLERKPSDVRWLFKKTAIWEHEQTISSNDPPIGMTFKEDDTIPVRFAKVREPIMRRQTQSGQPRSNANSGRVVRHGPVERKVSKQDNYRLMVPISEDDLLEAVAELQRHKAAGVDGLNNGFYLDLAPVMLPRLVAVCNEILQGQALPESF</sequence>
<dbReference type="InterPro" id="IPR036691">
    <property type="entry name" value="Endo/exonu/phosph_ase_sf"/>
</dbReference>
<keyword evidence="3" id="KW-1185">Reference proteome</keyword>
<reference evidence="3" key="1">
    <citation type="submission" date="2017-03" db="EMBL/GenBank/DDBJ databases">
        <title>Phytopthora megakarya and P. palmivora, two closely related causual agents of cacao black pod achieved similar genome size and gene model numbers by different mechanisms.</title>
        <authorList>
            <person name="Ali S."/>
            <person name="Shao J."/>
            <person name="Larry D.J."/>
            <person name="Kronmiller B."/>
            <person name="Shen D."/>
            <person name="Strem M.D."/>
            <person name="Melnick R.L."/>
            <person name="Guiltinan M.J."/>
            <person name="Tyler B.M."/>
            <person name="Meinhardt L.W."/>
            <person name="Bailey B.A."/>
        </authorList>
    </citation>
    <scope>NUCLEOTIDE SEQUENCE [LARGE SCALE GENOMIC DNA]</scope>
    <source>
        <strain evidence="3">zdho120</strain>
    </source>
</reference>
<protein>
    <recommendedName>
        <fullName evidence="4">Reverse transcriptase</fullName>
    </recommendedName>
</protein>
<feature type="compositionally biased region" description="Polar residues" evidence="1">
    <location>
        <begin position="304"/>
        <end position="317"/>
    </location>
</feature>
<dbReference type="SUPFAM" id="SSF56219">
    <property type="entry name" value="DNase I-like"/>
    <property type="match status" value="1"/>
</dbReference>
<organism evidence="2 3">
    <name type="scientific">Phytophthora megakarya</name>
    <dbReference type="NCBI Taxonomy" id="4795"/>
    <lineage>
        <taxon>Eukaryota</taxon>
        <taxon>Sar</taxon>
        <taxon>Stramenopiles</taxon>
        <taxon>Oomycota</taxon>
        <taxon>Peronosporomycetes</taxon>
        <taxon>Peronosporales</taxon>
        <taxon>Peronosporaceae</taxon>
        <taxon>Phytophthora</taxon>
    </lineage>
</organism>
<feature type="region of interest" description="Disordered" evidence="1">
    <location>
        <begin position="303"/>
        <end position="326"/>
    </location>
</feature>
<dbReference type="OrthoDB" id="126439at2759"/>